<sequence>MKVKHNLICFLFTSFLFGCGEEQYQMAASRRGPAPCTFKSSVSGSVDPDLYSTVMDFFRDAKAHRADYCPRLNGITMVDTVADMGYEPGSLVIGVCKWPRQINILRPYWYQASPTLRAALIYHELGHCLLNLDHSSPENINIMAPVILSEEILEDHWSALVDKLFARNYESL</sequence>
<organism evidence="1">
    <name type="scientific">uncultured Caudovirales phage</name>
    <dbReference type="NCBI Taxonomy" id="2100421"/>
    <lineage>
        <taxon>Viruses</taxon>
        <taxon>Duplodnaviria</taxon>
        <taxon>Heunggongvirae</taxon>
        <taxon>Uroviricota</taxon>
        <taxon>Caudoviricetes</taxon>
        <taxon>Peduoviridae</taxon>
        <taxon>Maltschvirus</taxon>
        <taxon>Maltschvirus maltsch</taxon>
    </lineage>
</organism>
<accession>A0A6J7X1G0</accession>
<reference evidence="1" key="1">
    <citation type="submission" date="2020-05" db="EMBL/GenBank/DDBJ databases">
        <authorList>
            <person name="Chiriac C."/>
            <person name="Salcher M."/>
            <person name="Ghai R."/>
            <person name="Kavagutti S V."/>
        </authorList>
    </citation>
    <scope>NUCLEOTIDE SEQUENCE</scope>
</reference>
<dbReference type="PROSITE" id="PS51257">
    <property type="entry name" value="PROKAR_LIPOPROTEIN"/>
    <property type="match status" value="1"/>
</dbReference>
<name>A0A6J7X1G0_9CAUD</name>
<dbReference type="SUPFAM" id="SSF55486">
    <property type="entry name" value="Metalloproteases ('zincins'), catalytic domain"/>
    <property type="match status" value="1"/>
</dbReference>
<gene>
    <name evidence="1" type="ORF">UFOVP244_84</name>
</gene>
<protein>
    <submittedName>
        <fullName evidence="1">Uncharacterized protein</fullName>
    </submittedName>
</protein>
<evidence type="ECO:0000313" key="1">
    <source>
        <dbReference type="EMBL" id="CAB5221113.1"/>
    </source>
</evidence>
<dbReference type="EMBL" id="LR798292">
    <property type="protein sequence ID" value="CAB5221113.1"/>
    <property type="molecule type" value="Genomic_DNA"/>
</dbReference>
<proteinExistence type="predicted"/>